<evidence type="ECO:0000313" key="1">
    <source>
        <dbReference type="EMBL" id="KJA30001.1"/>
    </source>
</evidence>
<reference evidence="2" key="1">
    <citation type="submission" date="2014-04" db="EMBL/GenBank/DDBJ databases">
        <title>Evolutionary Origins and Diversification of the Mycorrhizal Mutualists.</title>
        <authorList>
            <consortium name="DOE Joint Genome Institute"/>
            <consortium name="Mycorrhizal Genomics Consortium"/>
            <person name="Kohler A."/>
            <person name="Kuo A."/>
            <person name="Nagy L.G."/>
            <person name="Floudas D."/>
            <person name="Copeland A."/>
            <person name="Barry K.W."/>
            <person name="Cichocki N."/>
            <person name="Veneault-Fourrey C."/>
            <person name="LaButti K."/>
            <person name="Lindquist E.A."/>
            <person name="Lipzen A."/>
            <person name="Lundell T."/>
            <person name="Morin E."/>
            <person name="Murat C."/>
            <person name="Riley R."/>
            <person name="Ohm R."/>
            <person name="Sun H."/>
            <person name="Tunlid A."/>
            <person name="Henrissat B."/>
            <person name="Grigoriev I.V."/>
            <person name="Hibbett D.S."/>
            <person name="Martin F."/>
        </authorList>
    </citation>
    <scope>NUCLEOTIDE SEQUENCE [LARGE SCALE GENOMIC DNA]</scope>
    <source>
        <strain evidence="2">FD-334 SS-4</strain>
    </source>
</reference>
<gene>
    <name evidence="1" type="ORF">HYPSUDRAFT_251115</name>
</gene>
<evidence type="ECO:0000313" key="2">
    <source>
        <dbReference type="Proteomes" id="UP000054270"/>
    </source>
</evidence>
<accession>A0A0D2PP73</accession>
<sequence length="169" mass="18137">MSAVAQNGGRGKRGWTSGWLYTGARGGWHGRQLTCQRTSEPDLGPRYSGVRTYLLIPARRRGVRRADVSYAVLCTSAPRARGRLRRSGSPLLGAAPANAYGDDTSSCGLHTAGDPTMLGYGMVLFIFTPAGRSCLLKCTVARSAAFGIFMSVCWLVRFLRARGTLTCTG</sequence>
<dbReference type="EMBL" id="KN817518">
    <property type="protein sequence ID" value="KJA30001.1"/>
    <property type="molecule type" value="Genomic_DNA"/>
</dbReference>
<proteinExistence type="predicted"/>
<organism evidence="1 2">
    <name type="scientific">Hypholoma sublateritium (strain FD-334 SS-4)</name>
    <dbReference type="NCBI Taxonomy" id="945553"/>
    <lineage>
        <taxon>Eukaryota</taxon>
        <taxon>Fungi</taxon>
        <taxon>Dikarya</taxon>
        <taxon>Basidiomycota</taxon>
        <taxon>Agaricomycotina</taxon>
        <taxon>Agaricomycetes</taxon>
        <taxon>Agaricomycetidae</taxon>
        <taxon>Agaricales</taxon>
        <taxon>Agaricineae</taxon>
        <taxon>Strophariaceae</taxon>
        <taxon>Hypholoma</taxon>
    </lineage>
</organism>
<name>A0A0D2PP73_HYPSF</name>
<dbReference type="AlphaFoldDB" id="A0A0D2PP73"/>
<protein>
    <submittedName>
        <fullName evidence="1">Uncharacterized protein</fullName>
    </submittedName>
</protein>
<keyword evidence="2" id="KW-1185">Reference proteome</keyword>
<dbReference type="Proteomes" id="UP000054270">
    <property type="component" value="Unassembled WGS sequence"/>
</dbReference>